<accession>A0A9P6EUP7</accession>
<keyword evidence="7" id="KW-1133">Transmembrane helix</keyword>
<keyword evidence="14" id="KW-1185">Reference proteome</keyword>
<keyword evidence="11" id="KW-0472">Membrane</keyword>
<organism evidence="13 14">
    <name type="scientific">Crepidotus variabilis</name>
    <dbReference type="NCBI Taxonomy" id="179855"/>
    <lineage>
        <taxon>Eukaryota</taxon>
        <taxon>Fungi</taxon>
        <taxon>Dikarya</taxon>
        <taxon>Basidiomycota</taxon>
        <taxon>Agaricomycotina</taxon>
        <taxon>Agaricomycetes</taxon>
        <taxon>Agaricomycetidae</taxon>
        <taxon>Agaricales</taxon>
        <taxon>Agaricineae</taxon>
        <taxon>Crepidotaceae</taxon>
        <taxon>Crepidotus</taxon>
    </lineage>
</organism>
<dbReference type="OrthoDB" id="1844152at2759"/>
<evidence type="ECO:0000256" key="9">
    <source>
        <dbReference type="ARBA" id="ARBA00023004"/>
    </source>
</evidence>
<dbReference type="PANTHER" id="PTHR46206:SF5">
    <property type="entry name" value="P450, PUTATIVE (EUROFUNG)-RELATED"/>
    <property type="match status" value="1"/>
</dbReference>
<evidence type="ECO:0000256" key="8">
    <source>
        <dbReference type="ARBA" id="ARBA00023002"/>
    </source>
</evidence>
<feature type="binding site" description="axial binding residue" evidence="12">
    <location>
        <position position="447"/>
    </location>
    <ligand>
        <name>heme</name>
        <dbReference type="ChEBI" id="CHEBI:30413"/>
    </ligand>
    <ligandPart>
        <name>Fe</name>
        <dbReference type="ChEBI" id="CHEBI:18248"/>
    </ligandPart>
</feature>
<keyword evidence="4 12" id="KW-0349">Heme</keyword>
<proteinExistence type="inferred from homology"/>
<gene>
    <name evidence="13" type="ORF">CPB83DRAFT_831242</name>
</gene>
<comment type="caution">
    <text evidence="13">The sequence shown here is derived from an EMBL/GenBank/DDBJ whole genome shotgun (WGS) entry which is preliminary data.</text>
</comment>
<dbReference type="GO" id="GO:0016020">
    <property type="term" value="C:membrane"/>
    <property type="evidence" value="ECO:0007669"/>
    <property type="project" value="UniProtKB-SubCell"/>
</dbReference>
<dbReference type="AlphaFoldDB" id="A0A9P6EUP7"/>
<keyword evidence="8" id="KW-0560">Oxidoreductase</keyword>
<evidence type="ECO:0000256" key="6">
    <source>
        <dbReference type="ARBA" id="ARBA00022723"/>
    </source>
</evidence>
<dbReference type="CDD" id="cd11041">
    <property type="entry name" value="CYP503A1-like"/>
    <property type="match status" value="1"/>
</dbReference>
<dbReference type="Pfam" id="PF00067">
    <property type="entry name" value="p450"/>
    <property type="match status" value="1"/>
</dbReference>
<name>A0A9P6EUP7_9AGAR</name>
<evidence type="ECO:0000256" key="10">
    <source>
        <dbReference type="ARBA" id="ARBA00023033"/>
    </source>
</evidence>
<comment type="cofactor">
    <cofactor evidence="1 12">
        <name>heme</name>
        <dbReference type="ChEBI" id="CHEBI:30413"/>
    </cofactor>
</comment>
<dbReference type="PRINTS" id="PR00465">
    <property type="entry name" value="EP450IV"/>
</dbReference>
<dbReference type="GO" id="GO:0004497">
    <property type="term" value="F:monooxygenase activity"/>
    <property type="evidence" value="ECO:0007669"/>
    <property type="project" value="UniProtKB-KW"/>
</dbReference>
<dbReference type="PANTHER" id="PTHR46206">
    <property type="entry name" value="CYTOCHROME P450"/>
    <property type="match status" value="1"/>
</dbReference>
<keyword evidence="9 12" id="KW-0408">Iron</keyword>
<dbReference type="GO" id="GO:0020037">
    <property type="term" value="F:heme binding"/>
    <property type="evidence" value="ECO:0007669"/>
    <property type="project" value="InterPro"/>
</dbReference>
<evidence type="ECO:0000256" key="5">
    <source>
        <dbReference type="ARBA" id="ARBA00022692"/>
    </source>
</evidence>
<evidence type="ECO:0000256" key="11">
    <source>
        <dbReference type="ARBA" id="ARBA00023136"/>
    </source>
</evidence>
<dbReference type="Gene3D" id="1.10.630.10">
    <property type="entry name" value="Cytochrome P450"/>
    <property type="match status" value="1"/>
</dbReference>
<dbReference type="GO" id="GO:0005506">
    <property type="term" value="F:iron ion binding"/>
    <property type="evidence" value="ECO:0007669"/>
    <property type="project" value="InterPro"/>
</dbReference>
<evidence type="ECO:0000256" key="12">
    <source>
        <dbReference type="PIRSR" id="PIRSR602403-1"/>
    </source>
</evidence>
<keyword evidence="10" id="KW-0503">Monooxygenase</keyword>
<comment type="subcellular location">
    <subcellularLocation>
        <location evidence="2">Membrane</location>
    </subcellularLocation>
</comment>
<evidence type="ECO:0000256" key="3">
    <source>
        <dbReference type="ARBA" id="ARBA00010617"/>
    </source>
</evidence>
<evidence type="ECO:0000313" key="13">
    <source>
        <dbReference type="EMBL" id="KAF9535183.1"/>
    </source>
</evidence>
<dbReference type="InterPro" id="IPR002403">
    <property type="entry name" value="Cyt_P450_E_grp-IV"/>
</dbReference>
<dbReference type="GO" id="GO:0016705">
    <property type="term" value="F:oxidoreductase activity, acting on paired donors, with incorporation or reduction of molecular oxygen"/>
    <property type="evidence" value="ECO:0007669"/>
    <property type="project" value="InterPro"/>
</dbReference>
<comment type="similarity">
    <text evidence="3">Belongs to the cytochrome P450 family.</text>
</comment>
<evidence type="ECO:0000256" key="1">
    <source>
        <dbReference type="ARBA" id="ARBA00001971"/>
    </source>
</evidence>
<evidence type="ECO:0000313" key="14">
    <source>
        <dbReference type="Proteomes" id="UP000807306"/>
    </source>
</evidence>
<protein>
    <submittedName>
        <fullName evidence="13">Cytochrome P450</fullName>
    </submittedName>
</protein>
<dbReference type="InterPro" id="IPR036396">
    <property type="entry name" value="Cyt_P450_sf"/>
</dbReference>
<dbReference type="EMBL" id="MU157825">
    <property type="protein sequence ID" value="KAF9535183.1"/>
    <property type="molecule type" value="Genomic_DNA"/>
</dbReference>
<dbReference type="InterPro" id="IPR001128">
    <property type="entry name" value="Cyt_P450"/>
</dbReference>
<keyword evidence="5" id="KW-0812">Transmembrane</keyword>
<keyword evidence="6 12" id="KW-0479">Metal-binding</keyword>
<dbReference type="SUPFAM" id="SSF48264">
    <property type="entry name" value="Cytochrome P450"/>
    <property type="match status" value="1"/>
</dbReference>
<dbReference type="Proteomes" id="UP000807306">
    <property type="component" value="Unassembled WGS sequence"/>
</dbReference>
<evidence type="ECO:0000256" key="4">
    <source>
        <dbReference type="ARBA" id="ARBA00022617"/>
    </source>
</evidence>
<evidence type="ECO:0000256" key="7">
    <source>
        <dbReference type="ARBA" id="ARBA00022989"/>
    </source>
</evidence>
<sequence>MHGTHFLIPAVVSVLLCKAVFKIWKLRRIPTVGYTIPPLYYVTAFRYRKNARIMVEEGQRRYPNQVWKIYTFDGWLIIANGIKFVEDISRAPEDQLSPGASFAEYLQLDYTLGPEVTSNPYHITTVRTSMTRNIGTQFEGTHRVVVSAFDEAFAPCLTETWNSGPIGTWLADVASHVFTYQAIGFPLCESRELRELFSNSGAELQKARVLLWFPAWLRLLASHYLLGVHEALYEVAKHIQPLIEERESRKNEKAADNDKKLAIYEDILTWTMESASKADVEITPLRMAKQIYFLSITSRLLSETLLNAVSELSIHPEFIQPIREEIEECLKDGSWTKEAFAKMARLDSFLREVLRCHDFELLHLGRKVLQDFVLTDGTVVPANSTLFVNSHSIHLDSDLYPSPQEFQGFRYVCGEYRGCTTATSSIQLALARPTVEYNALGYGKHACPGRFVAAYLLKTMLAHLILTFDICRAHGLGAESRPDRSREVFLRKRYSTGEPTHHLET</sequence>
<evidence type="ECO:0000256" key="2">
    <source>
        <dbReference type="ARBA" id="ARBA00004370"/>
    </source>
</evidence>
<reference evidence="13" key="1">
    <citation type="submission" date="2020-11" db="EMBL/GenBank/DDBJ databases">
        <authorList>
            <consortium name="DOE Joint Genome Institute"/>
            <person name="Ahrendt S."/>
            <person name="Riley R."/>
            <person name="Andreopoulos W."/>
            <person name="Labutti K."/>
            <person name="Pangilinan J."/>
            <person name="Ruiz-Duenas F.J."/>
            <person name="Barrasa J.M."/>
            <person name="Sanchez-Garcia M."/>
            <person name="Camarero S."/>
            <person name="Miyauchi S."/>
            <person name="Serrano A."/>
            <person name="Linde D."/>
            <person name="Babiker R."/>
            <person name="Drula E."/>
            <person name="Ayuso-Fernandez I."/>
            <person name="Pacheco R."/>
            <person name="Padilla G."/>
            <person name="Ferreira P."/>
            <person name="Barriuso J."/>
            <person name="Kellner H."/>
            <person name="Castanera R."/>
            <person name="Alfaro M."/>
            <person name="Ramirez L."/>
            <person name="Pisabarro A.G."/>
            <person name="Kuo A."/>
            <person name="Tritt A."/>
            <person name="Lipzen A."/>
            <person name="He G."/>
            <person name="Yan M."/>
            <person name="Ng V."/>
            <person name="Cullen D."/>
            <person name="Martin F."/>
            <person name="Rosso M.-N."/>
            <person name="Henrissat B."/>
            <person name="Hibbett D."/>
            <person name="Martinez A.T."/>
            <person name="Grigoriev I.V."/>
        </authorList>
    </citation>
    <scope>NUCLEOTIDE SEQUENCE</scope>
    <source>
        <strain evidence="13">CBS 506.95</strain>
    </source>
</reference>